<dbReference type="EMBL" id="SPPV01000004">
    <property type="protein sequence ID" value="TFU51850.1"/>
    <property type="molecule type" value="Genomic_DNA"/>
</dbReference>
<protein>
    <submittedName>
        <fullName evidence="1">Uncharacterized protein</fullName>
    </submittedName>
</protein>
<dbReference type="EMBL" id="BLLS01000254">
    <property type="protein sequence ID" value="GFH88580.1"/>
    <property type="molecule type" value="Genomic_DNA"/>
</dbReference>
<evidence type="ECO:0000313" key="2">
    <source>
        <dbReference type="EMBL" id="TFU51850.1"/>
    </source>
</evidence>
<gene>
    <name evidence="2" type="ORF">E4T97_03225</name>
    <name evidence="1" type="ORF">IMSAGC001_04023</name>
</gene>
<name>A0A7J0A8V9_9BACE</name>
<comment type="caution">
    <text evidence="1">The sequence shown here is derived from an EMBL/GenBank/DDBJ whole genome shotgun (WGS) entry which is preliminary data.</text>
</comment>
<evidence type="ECO:0000313" key="4">
    <source>
        <dbReference type="Proteomes" id="UP000491181"/>
    </source>
</evidence>
<reference evidence="1 4" key="2">
    <citation type="journal article" date="2020" name="Microbiome">
        <title>Single-cell genomics of uncultured bacteria reveals dietary fiber responders in the mouse gut microbiota.</title>
        <authorList>
            <person name="Chijiiwa R."/>
            <person name="Hosokawa M."/>
            <person name="Kogawa M."/>
            <person name="Nishikawa Y."/>
            <person name="Ide K."/>
            <person name="Sakanashi C."/>
            <person name="Takahashi K."/>
            <person name="Takeyama H."/>
        </authorList>
    </citation>
    <scope>NUCLEOTIDE SEQUENCE [LARGE SCALE GENOMIC DNA]</scope>
    <source>
        <strain evidence="1">IMSAGC_001</strain>
    </source>
</reference>
<dbReference type="RefSeq" id="WP_123550062.1">
    <property type="nucleotide sequence ID" value="NZ_BLLS01000254.1"/>
</dbReference>
<accession>A0A7J0A8V9</accession>
<dbReference type="Proteomes" id="UP000491181">
    <property type="component" value="Unassembled WGS sequence"/>
</dbReference>
<sequence length="257" mass="28387">MVGGLEKFREAFADFSDNFVIIGGTACDEVLAGTAMRPRPTLDIDIIVIVENMTADFANAFWLFIIAGGYRPGVRKNDDNTPKYVLYSFDNGAVGYPVKIELLSRHNEIFTNAAHTEPLPIDGEVSSLSAIILDEPYYRLTVNNSFVSNGLRYASPVALAALKARAYLNLLAEKASGHHVNTKDILKHRNDVLKLVATMVPGENTEVNQEVIDTVNEFSEQLLASLPNQSLSDAMRANEETLRLYLETLPTFYIAAE</sequence>
<dbReference type="AlphaFoldDB" id="A0A7J0A8V9"/>
<proteinExistence type="predicted"/>
<evidence type="ECO:0000313" key="1">
    <source>
        <dbReference type="EMBL" id="GFH88580.1"/>
    </source>
</evidence>
<reference evidence="2 3" key="1">
    <citation type="submission" date="2019-03" db="EMBL/GenBank/DDBJ databases">
        <title>Diversity of the mouse oral microbiome.</title>
        <authorList>
            <person name="Joseph S."/>
            <person name="Aduse-Opoku J."/>
            <person name="Curtis M."/>
            <person name="Wade W."/>
            <person name="Hashim A."/>
        </authorList>
    </citation>
    <scope>NUCLEOTIDE SEQUENCE [LARGE SCALE GENOMIC DNA]</scope>
    <source>
        <strain evidence="2 3">P2318</strain>
    </source>
</reference>
<dbReference type="OrthoDB" id="2289258at2"/>
<dbReference type="Proteomes" id="UP000298073">
    <property type="component" value="Unassembled WGS sequence"/>
</dbReference>
<organism evidence="1 4">
    <name type="scientific">Bacteroides acidifaciens</name>
    <dbReference type="NCBI Taxonomy" id="85831"/>
    <lineage>
        <taxon>Bacteria</taxon>
        <taxon>Pseudomonadati</taxon>
        <taxon>Bacteroidota</taxon>
        <taxon>Bacteroidia</taxon>
        <taxon>Bacteroidales</taxon>
        <taxon>Bacteroidaceae</taxon>
        <taxon>Bacteroides</taxon>
    </lineage>
</organism>
<evidence type="ECO:0000313" key="3">
    <source>
        <dbReference type="Proteomes" id="UP000298073"/>
    </source>
</evidence>